<feature type="compositionally biased region" description="Basic and acidic residues" evidence="1">
    <location>
        <begin position="148"/>
        <end position="167"/>
    </location>
</feature>
<feature type="compositionally biased region" description="Polar residues" evidence="1">
    <location>
        <begin position="80"/>
        <end position="90"/>
    </location>
</feature>
<evidence type="ECO:0000313" key="2">
    <source>
        <dbReference type="EMBL" id="GKU90093.1"/>
    </source>
</evidence>
<protein>
    <submittedName>
        <fullName evidence="2">Uncharacterized protein</fullName>
    </submittedName>
</protein>
<feature type="region of interest" description="Disordered" evidence="1">
    <location>
        <begin position="262"/>
        <end position="326"/>
    </location>
</feature>
<dbReference type="PANTHER" id="PTHR34792:SF1">
    <property type="entry name" value="OS02G0121500 PROTEIN"/>
    <property type="match status" value="1"/>
</dbReference>
<feature type="compositionally biased region" description="Polar residues" evidence="1">
    <location>
        <begin position="286"/>
        <end position="305"/>
    </location>
</feature>
<gene>
    <name evidence="2" type="ORF">SLEP1_g4134</name>
</gene>
<dbReference type="EMBL" id="BPVZ01000004">
    <property type="protein sequence ID" value="GKU90093.1"/>
    <property type="molecule type" value="Genomic_DNA"/>
</dbReference>
<dbReference type="AlphaFoldDB" id="A0AAV5HN73"/>
<evidence type="ECO:0000256" key="1">
    <source>
        <dbReference type="SAM" id="MobiDB-lite"/>
    </source>
</evidence>
<feature type="compositionally biased region" description="Basic and acidic residues" evidence="1">
    <location>
        <begin position="200"/>
        <end position="215"/>
    </location>
</feature>
<feature type="region of interest" description="Disordered" evidence="1">
    <location>
        <begin position="116"/>
        <end position="178"/>
    </location>
</feature>
<evidence type="ECO:0000313" key="3">
    <source>
        <dbReference type="Proteomes" id="UP001054252"/>
    </source>
</evidence>
<keyword evidence="3" id="KW-1185">Reference proteome</keyword>
<feature type="region of interest" description="Disordered" evidence="1">
    <location>
        <begin position="1"/>
        <end position="90"/>
    </location>
</feature>
<feature type="region of interest" description="Disordered" evidence="1">
    <location>
        <begin position="196"/>
        <end position="240"/>
    </location>
</feature>
<feature type="compositionally biased region" description="Basic and acidic residues" evidence="1">
    <location>
        <begin position="271"/>
        <end position="283"/>
    </location>
</feature>
<comment type="caution">
    <text evidence="2">The sequence shown here is derived from an EMBL/GenBank/DDBJ whole genome shotgun (WGS) entry which is preliminary data.</text>
</comment>
<dbReference type="Proteomes" id="UP001054252">
    <property type="component" value="Unassembled WGS sequence"/>
</dbReference>
<sequence>MDKSRDMRRGASRFSRQINKQSGHKLLSGLDGVSGEFVSLEKSKKEKVRKLSAVNGRGSPSKEESEMGCSDLSDRENECPSHSQSIVNNGTSKRFKISKKFFDDCNVVDHASVPRKLRSAMKKRNRESVSPPLPDTKRLNHTLGGESPQKDGINKPKLNSKERDSEWSTKLSVSGPITKDEEEVVETLYALAGMFPDNDTIDKNKLDNESLEEKPSAPPETVESPCTSTEVKKEASSACPPEAVKAVLSVNLEVSPNEAVKINSLNGTNTEEQHDLPDSKTFHMEPNSSIPQVSLNASMSSLSRTESSDRKPPSTPGSFHGVPELGLETGFKLPKQQVITPTERKPEIAFKATSIEVQLGQEYVIKETRKNGVALWPGLSSSVPLCAGSHGPSQSSTAKLPAWLDAAMCSSRPSSSQNGTSARKVSEVTTYRKPMRRCAAHVYISRLIQSLQMSESKDSVECIELKHQEGLKQAVVMPPNDLNSVRNGINGTLSCISLSTNRNTYEAGSSSYLQYKKFHQDQLQMVQASGMHTSLKQYDFLSLLAGGGGEDINSRSNKAGNAFETLSQQKVPYLHSLPQHESLAAFSLPQAHSTSSTYSDQLSVAAASIQQGPLQLPPYLSSPFFGPSYTSHPDLGKQQVQLQQRLLAAQFAAHCRGSGTSTALTQFPSWKNGKNVSPAPIAGVQTIIPSSPLSLNALGPKYATVPQHQQPLMPISSSLPPTKVKRQDHHLPLIYEESGAGFRAGGALPMQLLCNERL</sequence>
<accession>A0AAV5HN73</accession>
<dbReference type="InterPro" id="IPR040305">
    <property type="entry name" value="At1g75730-like"/>
</dbReference>
<organism evidence="2 3">
    <name type="scientific">Rubroshorea leprosula</name>
    <dbReference type="NCBI Taxonomy" id="152421"/>
    <lineage>
        <taxon>Eukaryota</taxon>
        <taxon>Viridiplantae</taxon>
        <taxon>Streptophyta</taxon>
        <taxon>Embryophyta</taxon>
        <taxon>Tracheophyta</taxon>
        <taxon>Spermatophyta</taxon>
        <taxon>Magnoliopsida</taxon>
        <taxon>eudicotyledons</taxon>
        <taxon>Gunneridae</taxon>
        <taxon>Pentapetalae</taxon>
        <taxon>rosids</taxon>
        <taxon>malvids</taxon>
        <taxon>Malvales</taxon>
        <taxon>Dipterocarpaceae</taxon>
        <taxon>Rubroshorea</taxon>
    </lineage>
</organism>
<dbReference type="PANTHER" id="PTHR34792">
    <property type="entry name" value="OS02G0121500 PROTEIN"/>
    <property type="match status" value="1"/>
</dbReference>
<reference evidence="2 3" key="1">
    <citation type="journal article" date="2021" name="Commun. Biol.">
        <title>The genome of Shorea leprosula (Dipterocarpaceae) highlights the ecological relevance of drought in aseasonal tropical rainforests.</title>
        <authorList>
            <person name="Ng K.K.S."/>
            <person name="Kobayashi M.J."/>
            <person name="Fawcett J.A."/>
            <person name="Hatakeyama M."/>
            <person name="Paape T."/>
            <person name="Ng C.H."/>
            <person name="Ang C.C."/>
            <person name="Tnah L.H."/>
            <person name="Lee C.T."/>
            <person name="Nishiyama T."/>
            <person name="Sese J."/>
            <person name="O'Brien M.J."/>
            <person name="Copetti D."/>
            <person name="Mohd Noor M.I."/>
            <person name="Ong R.C."/>
            <person name="Putra M."/>
            <person name="Sireger I.Z."/>
            <person name="Indrioko S."/>
            <person name="Kosugi Y."/>
            <person name="Izuno A."/>
            <person name="Isagi Y."/>
            <person name="Lee S.L."/>
            <person name="Shimizu K.K."/>
        </authorList>
    </citation>
    <scope>NUCLEOTIDE SEQUENCE [LARGE SCALE GENOMIC DNA]</scope>
    <source>
        <strain evidence="2">214</strain>
    </source>
</reference>
<name>A0AAV5HN73_9ROSI</name>
<feature type="compositionally biased region" description="Basic residues" evidence="1">
    <location>
        <begin position="116"/>
        <end position="125"/>
    </location>
</feature>
<proteinExistence type="predicted"/>